<comment type="caution">
    <text evidence="2">The sequence shown here is derived from an EMBL/GenBank/DDBJ whole genome shotgun (WGS) entry which is preliminary data.</text>
</comment>
<dbReference type="GO" id="GO:0005524">
    <property type="term" value="F:ATP binding"/>
    <property type="evidence" value="ECO:0007669"/>
    <property type="project" value="InterPro"/>
</dbReference>
<gene>
    <name evidence="2" type="ORF">GCM10011398_24600</name>
</gene>
<dbReference type="PANTHER" id="PTHR47396">
    <property type="entry name" value="TYPE I RESTRICTION ENZYME ECOKI R PROTEIN"/>
    <property type="match status" value="1"/>
</dbReference>
<evidence type="ECO:0000313" key="3">
    <source>
        <dbReference type="Proteomes" id="UP000622860"/>
    </source>
</evidence>
<name>A0A917HGV8_9BACI</name>
<dbReference type="Proteomes" id="UP000622860">
    <property type="component" value="Unassembled WGS sequence"/>
</dbReference>
<dbReference type="SUPFAM" id="SSF52540">
    <property type="entry name" value="P-loop containing nucleoside triphosphate hydrolases"/>
    <property type="match status" value="1"/>
</dbReference>
<dbReference type="InterPro" id="IPR027417">
    <property type="entry name" value="P-loop_NTPase"/>
</dbReference>
<dbReference type="GO" id="GO:0005829">
    <property type="term" value="C:cytosol"/>
    <property type="evidence" value="ECO:0007669"/>
    <property type="project" value="TreeGrafter"/>
</dbReference>
<feature type="domain" description="Helicase/UvrB N-terminal" evidence="1">
    <location>
        <begin position="76"/>
        <end position="146"/>
    </location>
</feature>
<accession>A0A917HGV8</accession>
<evidence type="ECO:0000313" key="2">
    <source>
        <dbReference type="EMBL" id="GGG78434.1"/>
    </source>
</evidence>
<dbReference type="Gene3D" id="3.40.50.300">
    <property type="entry name" value="P-loop containing nucleotide triphosphate hydrolases"/>
    <property type="match status" value="1"/>
</dbReference>
<dbReference type="RefSeq" id="WP_188455684.1">
    <property type="nucleotide sequence ID" value="NZ_BMFR01000010.1"/>
</dbReference>
<keyword evidence="3" id="KW-1185">Reference proteome</keyword>
<reference evidence="2" key="1">
    <citation type="journal article" date="2014" name="Int. J. Syst. Evol. Microbiol.">
        <title>Complete genome sequence of Corynebacterium casei LMG S-19264T (=DSM 44701T), isolated from a smear-ripened cheese.</title>
        <authorList>
            <consortium name="US DOE Joint Genome Institute (JGI-PGF)"/>
            <person name="Walter F."/>
            <person name="Albersmeier A."/>
            <person name="Kalinowski J."/>
            <person name="Ruckert C."/>
        </authorList>
    </citation>
    <scope>NUCLEOTIDE SEQUENCE</scope>
    <source>
        <strain evidence="2">CGMCC 1.12754</strain>
    </source>
</reference>
<organism evidence="2 3">
    <name type="scientific">Virgibacillus oceani</name>
    <dbReference type="NCBI Taxonomy" id="1479511"/>
    <lineage>
        <taxon>Bacteria</taxon>
        <taxon>Bacillati</taxon>
        <taxon>Bacillota</taxon>
        <taxon>Bacilli</taxon>
        <taxon>Bacillales</taxon>
        <taxon>Bacillaceae</taxon>
        <taxon>Virgibacillus</taxon>
    </lineage>
</organism>
<sequence length="154" mass="17786">MNQLKHSLNCSTQITRKRCLESLKTYQKEYDYFHTEHADLLTTWTKKEEIELTLPSEENDLPEETYDPPVVYPADFEPRQAQTEALAALQSTIAEEYKKAMVVMATGLGKTYLAAFFAQQYKKILFIAHREEILIQAKKSFELILNQPGGLFYG</sequence>
<dbReference type="GO" id="GO:0003677">
    <property type="term" value="F:DNA binding"/>
    <property type="evidence" value="ECO:0007669"/>
    <property type="project" value="InterPro"/>
</dbReference>
<reference evidence="2" key="2">
    <citation type="submission" date="2020-09" db="EMBL/GenBank/DDBJ databases">
        <authorList>
            <person name="Sun Q."/>
            <person name="Zhou Y."/>
        </authorList>
    </citation>
    <scope>NUCLEOTIDE SEQUENCE</scope>
    <source>
        <strain evidence="2">CGMCC 1.12754</strain>
    </source>
</reference>
<protein>
    <recommendedName>
        <fullName evidence="1">Helicase/UvrB N-terminal domain-containing protein</fullName>
    </recommendedName>
</protein>
<dbReference type="AlphaFoldDB" id="A0A917HGV8"/>
<dbReference type="EMBL" id="BMFR01000010">
    <property type="protein sequence ID" value="GGG78434.1"/>
    <property type="molecule type" value="Genomic_DNA"/>
</dbReference>
<dbReference type="PANTHER" id="PTHR47396:SF1">
    <property type="entry name" value="ATP-DEPENDENT HELICASE IRC3-RELATED"/>
    <property type="match status" value="1"/>
</dbReference>
<dbReference type="GO" id="GO:0016787">
    <property type="term" value="F:hydrolase activity"/>
    <property type="evidence" value="ECO:0007669"/>
    <property type="project" value="InterPro"/>
</dbReference>
<dbReference type="InterPro" id="IPR050742">
    <property type="entry name" value="Helicase_Restrict-Modif_Enz"/>
</dbReference>
<dbReference type="Pfam" id="PF04851">
    <property type="entry name" value="ResIII"/>
    <property type="match status" value="1"/>
</dbReference>
<dbReference type="InterPro" id="IPR006935">
    <property type="entry name" value="Helicase/UvrB_N"/>
</dbReference>
<evidence type="ECO:0000259" key="1">
    <source>
        <dbReference type="Pfam" id="PF04851"/>
    </source>
</evidence>
<proteinExistence type="predicted"/>